<comment type="caution">
    <text evidence="1">The sequence shown here is derived from an EMBL/GenBank/DDBJ whole genome shotgun (WGS) entry which is preliminary data.</text>
</comment>
<gene>
    <name evidence="1" type="ORF">BUE93_05680</name>
</gene>
<dbReference type="AlphaFoldDB" id="A0A2S9X6Y9"/>
<dbReference type="Proteomes" id="UP000239469">
    <property type="component" value="Unassembled WGS sequence"/>
</dbReference>
<organism evidence="1 2">
    <name type="scientific">Chromobacterium amazonense</name>
    <dbReference type="NCBI Taxonomy" id="1382803"/>
    <lineage>
        <taxon>Bacteria</taxon>
        <taxon>Pseudomonadati</taxon>
        <taxon>Pseudomonadota</taxon>
        <taxon>Betaproteobacteria</taxon>
        <taxon>Neisseriales</taxon>
        <taxon>Chromobacteriaceae</taxon>
        <taxon>Chromobacterium</taxon>
    </lineage>
</organism>
<dbReference type="InterPro" id="IPR037042">
    <property type="entry name" value="YdaT-like_sf"/>
</dbReference>
<dbReference type="Gene3D" id="1.10.3600.10">
    <property type="entry name" value="Putative bacterial toxin ydaT"/>
    <property type="match status" value="1"/>
</dbReference>
<proteinExistence type="predicted"/>
<accession>A0A2S9X6Y9</accession>
<evidence type="ECO:0000313" key="2">
    <source>
        <dbReference type="Proteomes" id="UP000239469"/>
    </source>
</evidence>
<dbReference type="EMBL" id="MTBD01000010">
    <property type="protein sequence ID" value="PRP71489.1"/>
    <property type="molecule type" value="Genomic_DNA"/>
</dbReference>
<protein>
    <recommendedName>
        <fullName evidence="3">Bacterial toxin YdaT domain-containing protein</fullName>
    </recommendedName>
</protein>
<sequence length="199" mass="21890">MNGMRQIPQQTWIGVVRNAVQRWRQRERWTLEAVADQIVAHYYESGADGVWLVEFQRTAPGRDPMRALKTNSERIARWLDDQTKDSSLLPVNMLPVVLGALPMDLRLACVTEMMGPLGFDVAIAKPGIPDATHAALVAAAAKEAGEAVAAFSLLADGMSQPVLMRAKVELEEGRAALCDAINHVDGLLTETRNETRFRG</sequence>
<evidence type="ECO:0000313" key="1">
    <source>
        <dbReference type="EMBL" id="PRP71489.1"/>
    </source>
</evidence>
<dbReference type="RefSeq" id="WP_106076099.1">
    <property type="nucleotide sequence ID" value="NZ_MTBD01000010.1"/>
</dbReference>
<name>A0A2S9X6Y9_9NEIS</name>
<reference evidence="1 2" key="1">
    <citation type="submission" date="2017-01" db="EMBL/GenBank/DDBJ databases">
        <title>New insights into the genetic diversity of Chromobacterium isolated from tropical freshwater lake.</title>
        <authorList>
            <person name="Santos A.B."/>
            <person name="Nascimento A.M."/>
            <person name="Da Silva P.C."/>
        </authorList>
    </citation>
    <scope>NUCLEOTIDE SEQUENCE [LARGE SCALE GENOMIC DNA]</scope>
    <source>
        <strain evidence="1 2">56AF</strain>
    </source>
</reference>
<evidence type="ECO:0008006" key="3">
    <source>
        <dbReference type="Google" id="ProtNLM"/>
    </source>
</evidence>